<proteinExistence type="predicted"/>
<name>B9T0L4_RICCO</name>
<feature type="domain" description="Isopenicillin N synthase-like Fe(2+) 2OG dioxygenase" evidence="4">
    <location>
        <begin position="32"/>
        <end position="116"/>
    </location>
</feature>
<evidence type="ECO:0000256" key="1">
    <source>
        <dbReference type="ARBA" id="ARBA00022723"/>
    </source>
</evidence>
<gene>
    <name evidence="5" type="ORF">RCOM_0192500</name>
</gene>
<dbReference type="Proteomes" id="UP000008311">
    <property type="component" value="Unassembled WGS sequence"/>
</dbReference>
<organism evidence="5 6">
    <name type="scientific">Ricinus communis</name>
    <name type="common">Castor bean</name>
    <dbReference type="NCBI Taxonomy" id="3988"/>
    <lineage>
        <taxon>Eukaryota</taxon>
        <taxon>Viridiplantae</taxon>
        <taxon>Streptophyta</taxon>
        <taxon>Embryophyta</taxon>
        <taxon>Tracheophyta</taxon>
        <taxon>Spermatophyta</taxon>
        <taxon>Magnoliopsida</taxon>
        <taxon>eudicotyledons</taxon>
        <taxon>Gunneridae</taxon>
        <taxon>Pentapetalae</taxon>
        <taxon>rosids</taxon>
        <taxon>fabids</taxon>
        <taxon>Malpighiales</taxon>
        <taxon>Euphorbiaceae</taxon>
        <taxon>Acalyphoideae</taxon>
        <taxon>Acalypheae</taxon>
        <taxon>Ricinus</taxon>
    </lineage>
</organism>
<dbReference type="InterPro" id="IPR050295">
    <property type="entry name" value="Plant_2OG-oxidoreductases"/>
</dbReference>
<dbReference type="GO" id="GO:0031418">
    <property type="term" value="F:L-ascorbic acid binding"/>
    <property type="evidence" value="ECO:0007669"/>
    <property type="project" value="UniProtKB-KW"/>
</dbReference>
<dbReference type="SUPFAM" id="SSF51197">
    <property type="entry name" value="Clavaminate synthase-like"/>
    <property type="match status" value="1"/>
</dbReference>
<dbReference type="InterPro" id="IPR044861">
    <property type="entry name" value="IPNS-like_FE2OG_OXY"/>
</dbReference>
<dbReference type="EMBL" id="EQ974307">
    <property type="protein sequence ID" value="EEF30597.1"/>
    <property type="molecule type" value="Genomic_DNA"/>
</dbReference>
<dbReference type="GO" id="GO:0046872">
    <property type="term" value="F:metal ion binding"/>
    <property type="evidence" value="ECO:0007669"/>
    <property type="project" value="UniProtKB-KW"/>
</dbReference>
<evidence type="ECO:0000313" key="6">
    <source>
        <dbReference type="Proteomes" id="UP000008311"/>
    </source>
</evidence>
<reference evidence="6" key="1">
    <citation type="journal article" date="2010" name="Nat. Biotechnol.">
        <title>Draft genome sequence of the oilseed species Ricinus communis.</title>
        <authorList>
            <person name="Chan A.P."/>
            <person name="Crabtree J."/>
            <person name="Zhao Q."/>
            <person name="Lorenzi H."/>
            <person name="Orvis J."/>
            <person name="Puiu D."/>
            <person name="Melake-Berhan A."/>
            <person name="Jones K.M."/>
            <person name="Redman J."/>
            <person name="Chen G."/>
            <person name="Cahoon E.B."/>
            <person name="Gedil M."/>
            <person name="Stanke M."/>
            <person name="Haas B.J."/>
            <person name="Wortman J.R."/>
            <person name="Fraser-Liggett C.M."/>
            <person name="Ravel J."/>
            <person name="Rabinowicz P.D."/>
        </authorList>
    </citation>
    <scope>NUCLEOTIDE SEQUENCE [LARGE SCALE GENOMIC DNA]</scope>
    <source>
        <strain evidence="6">cv. Hale</strain>
    </source>
</reference>
<accession>B9T0L4</accession>
<dbReference type="AlphaFoldDB" id="B9T0L4"/>
<dbReference type="Pfam" id="PF03171">
    <property type="entry name" value="2OG-FeII_Oxy"/>
    <property type="match status" value="1"/>
</dbReference>
<evidence type="ECO:0000256" key="3">
    <source>
        <dbReference type="ARBA" id="ARBA00023004"/>
    </source>
</evidence>
<evidence type="ECO:0000313" key="5">
    <source>
        <dbReference type="EMBL" id="EEF30597.1"/>
    </source>
</evidence>
<dbReference type="Gene3D" id="2.60.120.330">
    <property type="entry name" value="B-lactam Antibiotic, Isopenicillin N Synthase, Chain"/>
    <property type="match status" value="1"/>
</dbReference>
<evidence type="ECO:0000259" key="4">
    <source>
        <dbReference type="Pfam" id="PF03171"/>
    </source>
</evidence>
<keyword evidence="6" id="KW-1185">Reference proteome</keyword>
<keyword evidence="3" id="KW-0408">Iron</keyword>
<keyword evidence="2" id="KW-0847">Vitamin C</keyword>
<dbReference type="PANTHER" id="PTHR47991">
    <property type="entry name" value="OXOGLUTARATE/IRON-DEPENDENT DIOXYGENASE"/>
    <property type="match status" value="1"/>
</dbReference>
<dbReference type="InParanoid" id="B9T0L4"/>
<dbReference type="eggNOG" id="KOG0143">
    <property type="taxonomic scope" value="Eukaryota"/>
</dbReference>
<dbReference type="InterPro" id="IPR027443">
    <property type="entry name" value="IPNS-like_sf"/>
</dbReference>
<sequence length="154" mass="17056">MRSLSCEIFGGIMESLNMNPTYWQHKIEQGMQMSINNYQSTVSQSNILTGAAPRTDHTIITILLQSSPGLHVMNPSDGTSKACIQLKCSLHILVGDHLEMLSNGMYKSILHRAIPAASADDNHPKGYKGSSLRDYLKHLSSKESKPFIETLIIK</sequence>
<evidence type="ECO:0000256" key="2">
    <source>
        <dbReference type="ARBA" id="ARBA00022896"/>
    </source>
</evidence>
<keyword evidence="1" id="KW-0479">Metal-binding</keyword>
<protein>
    <recommendedName>
        <fullName evidence="4">Isopenicillin N synthase-like Fe(2+) 2OG dioxygenase domain-containing protein</fullName>
    </recommendedName>
</protein>